<dbReference type="GeneID" id="26260458"/>
<keyword evidence="2" id="KW-1185">Reference proteome</keyword>
<sequence length="624" mass="69624">MAHLFGEPVPYDAEQSQRIKKRRYLSRSDEEIQDEMDKGGLSYRAGWPNLPPLPVDTIFTDAFKLVPDASKRIQDAVDILETQGVSNGVRGFAFRVPRDAPDDDDLSPYLTLLCPIDMRKSSNIVVHAITRIRSEFKKHEAAQVIQIEFIDYRALDSLRNFPIHHNDSDIAKKWEGVVLPVILELLKEHEWLSLEMLRRGLDDTPKECPPTVVITTPTARDSKWATTIKPAITKAIKKIDRDFEVEILCGVSLLAGKRKYEPSDLVDGRAYEKVVRMGSSIGISGDPDGCSTLGGAVTLEGGIKCGITNWHCVRDDRLDQGMTSSSLIDIQTNFNAVVSRTKDKTLSCGNKTLSNVPQRILSPSTFDHHSRQAQLNAAIKIFATSVAPGHAVYEDLKKKDEWRLNEEAQADRYLGQVYAGSGRRTIAAPKYATDFKTGKSKGKQCQEPQYNWISDWALIHIDNIKQRDVVNQLPETVTGKVLPLVHDMICNQWSTFNVNRERITVAKFGRSTHQTRAVINSTIVLIDPSVDAQISKVYGFTDKYRGACYEVVKAKVKDPEFLDLGDSGSILLHSESGTQLGLLFGMGSTGNAYFIPMGLVIQDIENVTGKKVVEPAFVSKWYSI</sequence>
<proteinExistence type="predicted"/>
<name>W7EKQ5_BIPV3</name>
<dbReference type="Proteomes" id="UP000054337">
    <property type="component" value="Unassembled WGS sequence"/>
</dbReference>
<reference evidence="1 2" key="1">
    <citation type="journal article" date="2013" name="PLoS Genet.">
        <title>Comparative genome structure, secondary metabolite, and effector coding capacity across Cochliobolus pathogens.</title>
        <authorList>
            <person name="Condon B.J."/>
            <person name="Leng Y."/>
            <person name="Wu D."/>
            <person name="Bushley K.E."/>
            <person name="Ohm R.A."/>
            <person name="Otillar R."/>
            <person name="Martin J."/>
            <person name="Schackwitz W."/>
            <person name="Grimwood J."/>
            <person name="MohdZainudin N."/>
            <person name="Xue C."/>
            <person name="Wang R."/>
            <person name="Manning V.A."/>
            <person name="Dhillon B."/>
            <person name="Tu Z.J."/>
            <person name="Steffenson B.J."/>
            <person name="Salamov A."/>
            <person name="Sun H."/>
            <person name="Lowry S."/>
            <person name="LaButti K."/>
            <person name="Han J."/>
            <person name="Copeland A."/>
            <person name="Lindquist E."/>
            <person name="Barry K."/>
            <person name="Schmutz J."/>
            <person name="Baker S.E."/>
            <person name="Ciuffetti L.M."/>
            <person name="Grigoriev I.V."/>
            <person name="Zhong S."/>
            <person name="Turgeon B.G."/>
        </authorList>
    </citation>
    <scope>NUCLEOTIDE SEQUENCE [LARGE SCALE GENOMIC DNA]</scope>
    <source>
        <strain evidence="1 2">FI3</strain>
    </source>
</reference>
<dbReference type="AlphaFoldDB" id="W7EKQ5"/>
<organism evidence="1 2">
    <name type="scientific">Bipolaris victoriae (strain FI3)</name>
    <name type="common">Victoria blight of oats agent</name>
    <name type="synonym">Cochliobolus victoriae</name>
    <dbReference type="NCBI Taxonomy" id="930091"/>
    <lineage>
        <taxon>Eukaryota</taxon>
        <taxon>Fungi</taxon>
        <taxon>Dikarya</taxon>
        <taxon>Ascomycota</taxon>
        <taxon>Pezizomycotina</taxon>
        <taxon>Dothideomycetes</taxon>
        <taxon>Pleosporomycetidae</taxon>
        <taxon>Pleosporales</taxon>
        <taxon>Pleosporineae</taxon>
        <taxon>Pleosporaceae</taxon>
        <taxon>Bipolaris</taxon>
    </lineage>
</organism>
<dbReference type="EMBL" id="KI968728">
    <property type="protein sequence ID" value="EUN27559.1"/>
    <property type="molecule type" value="Genomic_DNA"/>
</dbReference>
<dbReference type="HOGENOM" id="CLU_020547_0_0_1"/>
<evidence type="ECO:0000313" key="2">
    <source>
        <dbReference type="Proteomes" id="UP000054337"/>
    </source>
</evidence>
<dbReference type="OrthoDB" id="5351220at2759"/>
<protein>
    <submittedName>
        <fullName evidence="1">Uncharacterized protein</fullName>
    </submittedName>
</protein>
<evidence type="ECO:0000313" key="1">
    <source>
        <dbReference type="EMBL" id="EUN27559.1"/>
    </source>
</evidence>
<dbReference type="RefSeq" id="XP_014557163.1">
    <property type="nucleotide sequence ID" value="XM_014701677.1"/>
</dbReference>
<accession>W7EKQ5</accession>
<gene>
    <name evidence="1" type="ORF">COCVIDRAFT_97721</name>
</gene>